<protein>
    <submittedName>
        <fullName evidence="3">Uncharacterized protein</fullName>
    </submittedName>
</protein>
<dbReference type="EMBL" id="RQGG01000043">
    <property type="protein sequence ID" value="TGL48718.1"/>
    <property type="molecule type" value="Genomic_DNA"/>
</dbReference>
<keyword evidence="2" id="KW-0472">Membrane</keyword>
<comment type="caution">
    <text evidence="3">The sequence shown here is derived from an EMBL/GenBank/DDBJ whole genome shotgun (WGS) entry which is preliminary data.</text>
</comment>
<keyword evidence="2" id="KW-1133">Transmembrane helix</keyword>
<keyword evidence="4" id="KW-1185">Reference proteome</keyword>
<dbReference type="OrthoDB" id="325253at2"/>
<gene>
    <name evidence="3" type="ORF">EHQ59_14665</name>
</gene>
<organism evidence="3 4">
    <name type="scientific">Leptospira kemamanensis</name>
    <dbReference type="NCBI Taxonomy" id="2484942"/>
    <lineage>
        <taxon>Bacteria</taxon>
        <taxon>Pseudomonadati</taxon>
        <taxon>Spirochaetota</taxon>
        <taxon>Spirochaetia</taxon>
        <taxon>Leptospirales</taxon>
        <taxon>Leptospiraceae</taxon>
        <taxon>Leptospira</taxon>
    </lineage>
</organism>
<feature type="region of interest" description="Disordered" evidence="1">
    <location>
        <begin position="186"/>
        <end position="238"/>
    </location>
</feature>
<name>A0A4R9JLK8_9LEPT</name>
<accession>A0A4R9JLK8</accession>
<feature type="transmembrane region" description="Helical" evidence="2">
    <location>
        <begin position="61"/>
        <end position="80"/>
    </location>
</feature>
<evidence type="ECO:0000313" key="3">
    <source>
        <dbReference type="EMBL" id="TGL48718.1"/>
    </source>
</evidence>
<feature type="transmembrane region" description="Helical" evidence="2">
    <location>
        <begin position="92"/>
        <end position="113"/>
    </location>
</feature>
<evidence type="ECO:0000256" key="1">
    <source>
        <dbReference type="SAM" id="MobiDB-lite"/>
    </source>
</evidence>
<sequence>MEFFLFLLFLFFFGFAVATITYYTKILFFSAKSNYRREELTEIRGDVFRIFLNVLESNGNIVFGSLTFVGSAFFVWLWPLLGSALGEKGPGIFEHIFHLPIFFLALFFSYPVIKEAYQGTSILGLTKPTLSGFALGNLSSGAVHYGLDRDLYFLFYLLLFFLQTPVLVFLWNNESIFGVSFEPTPTYESGEDWSSSDYGETSSDEEHTFGQTDDEENPFAEETETYGLGDDPFSDEFK</sequence>
<dbReference type="AlphaFoldDB" id="A0A4R9JLK8"/>
<evidence type="ECO:0000256" key="2">
    <source>
        <dbReference type="SAM" id="Phobius"/>
    </source>
</evidence>
<dbReference type="RefSeq" id="WP_135620390.1">
    <property type="nucleotide sequence ID" value="NZ_RQGG01000043.1"/>
</dbReference>
<feature type="compositionally biased region" description="Polar residues" evidence="1">
    <location>
        <begin position="192"/>
        <end position="201"/>
    </location>
</feature>
<keyword evidence="2" id="KW-0812">Transmembrane</keyword>
<dbReference type="Proteomes" id="UP000297609">
    <property type="component" value="Unassembled WGS sequence"/>
</dbReference>
<feature type="compositionally biased region" description="Acidic residues" evidence="1">
    <location>
        <begin position="212"/>
        <end position="224"/>
    </location>
</feature>
<reference evidence="3" key="1">
    <citation type="journal article" date="2019" name="PLoS Negl. Trop. Dis.">
        <title>Revisiting the worldwide diversity of Leptospira species in the environment.</title>
        <authorList>
            <person name="Vincent A.T."/>
            <person name="Schiettekatte O."/>
            <person name="Bourhy P."/>
            <person name="Veyrier F.J."/>
            <person name="Picardeau M."/>
        </authorList>
    </citation>
    <scope>NUCLEOTIDE SEQUENCE [LARGE SCALE GENOMIC DNA]</scope>
    <source>
        <strain evidence="3">201702454</strain>
    </source>
</reference>
<evidence type="ECO:0000313" key="4">
    <source>
        <dbReference type="Proteomes" id="UP000297609"/>
    </source>
</evidence>
<proteinExistence type="predicted"/>
<feature type="transmembrane region" description="Helical" evidence="2">
    <location>
        <begin position="151"/>
        <end position="171"/>
    </location>
</feature>